<evidence type="ECO:0000313" key="2">
    <source>
        <dbReference type="EMBL" id="GMN62048.1"/>
    </source>
</evidence>
<proteinExistence type="predicted"/>
<feature type="compositionally biased region" description="Basic and acidic residues" evidence="1">
    <location>
        <begin position="61"/>
        <end position="73"/>
    </location>
</feature>
<dbReference type="Proteomes" id="UP001187192">
    <property type="component" value="Unassembled WGS sequence"/>
</dbReference>
<sequence>MENHREEVRELRPGIANTGDGACKIRDICLTERSSGSRVARALGVSSDIVGAHSCTDAGDDDRGGRAERHGETEGEEGW</sequence>
<organism evidence="2 3">
    <name type="scientific">Ficus carica</name>
    <name type="common">Common fig</name>
    <dbReference type="NCBI Taxonomy" id="3494"/>
    <lineage>
        <taxon>Eukaryota</taxon>
        <taxon>Viridiplantae</taxon>
        <taxon>Streptophyta</taxon>
        <taxon>Embryophyta</taxon>
        <taxon>Tracheophyta</taxon>
        <taxon>Spermatophyta</taxon>
        <taxon>Magnoliopsida</taxon>
        <taxon>eudicotyledons</taxon>
        <taxon>Gunneridae</taxon>
        <taxon>Pentapetalae</taxon>
        <taxon>rosids</taxon>
        <taxon>fabids</taxon>
        <taxon>Rosales</taxon>
        <taxon>Moraceae</taxon>
        <taxon>Ficeae</taxon>
        <taxon>Ficus</taxon>
    </lineage>
</organism>
<protein>
    <submittedName>
        <fullName evidence="2">Uncharacterized protein</fullName>
    </submittedName>
</protein>
<evidence type="ECO:0000256" key="1">
    <source>
        <dbReference type="SAM" id="MobiDB-lite"/>
    </source>
</evidence>
<keyword evidence="3" id="KW-1185">Reference proteome</keyword>
<name>A0AA88DUT7_FICCA</name>
<accession>A0AA88DUT7</accession>
<dbReference type="EMBL" id="BTGU01000122">
    <property type="protein sequence ID" value="GMN62048.1"/>
    <property type="molecule type" value="Genomic_DNA"/>
</dbReference>
<feature type="region of interest" description="Disordered" evidence="1">
    <location>
        <begin position="51"/>
        <end position="79"/>
    </location>
</feature>
<evidence type="ECO:0000313" key="3">
    <source>
        <dbReference type="Proteomes" id="UP001187192"/>
    </source>
</evidence>
<dbReference type="AlphaFoldDB" id="A0AA88DUT7"/>
<comment type="caution">
    <text evidence="2">The sequence shown here is derived from an EMBL/GenBank/DDBJ whole genome shotgun (WGS) entry which is preliminary data.</text>
</comment>
<reference evidence="2" key="1">
    <citation type="submission" date="2023-07" db="EMBL/GenBank/DDBJ databases">
        <title>draft genome sequence of fig (Ficus carica).</title>
        <authorList>
            <person name="Takahashi T."/>
            <person name="Nishimura K."/>
        </authorList>
    </citation>
    <scope>NUCLEOTIDE SEQUENCE</scope>
</reference>
<gene>
    <name evidence="2" type="ORF">TIFTF001_031144</name>
</gene>